<evidence type="ECO:0000313" key="5">
    <source>
        <dbReference type="Proteomes" id="UP000077755"/>
    </source>
</evidence>
<dbReference type="OMA" id="AGGHEWE"/>
<dbReference type="Proteomes" id="UP000077755">
    <property type="component" value="Chromosome 3"/>
</dbReference>
<dbReference type="PANTHER" id="PTHR46162:SF2">
    <property type="entry name" value="ANKYRIN REPEAT-CONTAINING PROTEIN-RELATED"/>
    <property type="match status" value="1"/>
</dbReference>
<dbReference type="PROSITE" id="PS50144">
    <property type="entry name" value="MATH"/>
    <property type="match status" value="1"/>
</dbReference>
<keyword evidence="5" id="KW-1185">Reference proteome</keyword>
<dbReference type="PANTHER" id="PTHR46162">
    <property type="entry name" value="TRAF-LIKE FAMILY PROTEIN"/>
    <property type="match status" value="1"/>
</dbReference>
<organism evidence="3">
    <name type="scientific">Daucus carota subsp. sativus</name>
    <name type="common">Carrot</name>
    <dbReference type="NCBI Taxonomy" id="79200"/>
    <lineage>
        <taxon>Eukaryota</taxon>
        <taxon>Viridiplantae</taxon>
        <taxon>Streptophyta</taxon>
        <taxon>Embryophyta</taxon>
        <taxon>Tracheophyta</taxon>
        <taxon>Spermatophyta</taxon>
        <taxon>Magnoliopsida</taxon>
        <taxon>eudicotyledons</taxon>
        <taxon>Gunneridae</taxon>
        <taxon>Pentapetalae</taxon>
        <taxon>asterids</taxon>
        <taxon>campanulids</taxon>
        <taxon>Apiales</taxon>
        <taxon>Apiaceae</taxon>
        <taxon>Apioideae</taxon>
        <taxon>Scandiceae</taxon>
        <taxon>Daucinae</taxon>
        <taxon>Daucus</taxon>
        <taxon>Daucus sect. Daucus</taxon>
    </lineage>
</organism>
<dbReference type="CDD" id="cd00121">
    <property type="entry name" value="MATH"/>
    <property type="match status" value="1"/>
</dbReference>
<sequence length="137" mass="15479">MAIISEKDEEGISREIKNYPQPADYLFKVESFSLLEKNGIERIESKTFEAGGHEWELWLSTEGDSNHIGSSLSVFLVLLDTPSNSRDDRVKVQFTLKLKDWIDKNHLQKTEIVALSLADTVMYCVAVGVLLLLAHNV</sequence>
<reference evidence="3" key="1">
    <citation type="journal article" date="2016" name="Nat. Genet.">
        <title>A high-quality carrot genome assembly provides new insights into carotenoid accumulation and asterid genome evolution.</title>
        <authorList>
            <person name="Iorizzo M."/>
            <person name="Ellison S."/>
            <person name="Senalik D."/>
            <person name="Zeng P."/>
            <person name="Satapoomin P."/>
            <person name="Huang J."/>
            <person name="Bowman M."/>
            <person name="Iovene M."/>
            <person name="Sanseverino W."/>
            <person name="Cavagnaro P."/>
            <person name="Yildiz M."/>
            <person name="Macko-Podgorni A."/>
            <person name="Moranska E."/>
            <person name="Grzebelus E."/>
            <person name="Grzebelus D."/>
            <person name="Ashrafi H."/>
            <person name="Zheng Z."/>
            <person name="Cheng S."/>
            <person name="Spooner D."/>
            <person name="Van Deynze A."/>
            <person name="Simon P."/>
        </authorList>
    </citation>
    <scope>NUCLEOTIDE SEQUENCE [LARGE SCALE GENOMIC DNA]</scope>
    <source>
        <tissue evidence="3">Leaf</tissue>
    </source>
</reference>
<dbReference type="EMBL" id="LNRQ01000003">
    <property type="protein sequence ID" value="KZN03553.1"/>
    <property type="molecule type" value="Genomic_DNA"/>
</dbReference>
<dbReference type="EMBL" id="CP093345">
    <property type="protein sequence ID" value="WOG94652.1"/>
    <property type="molecule type" value="Genomic_DNA"/>
</dbReference>
<dbReference type="Gramene" id="KZN03553">
    <property type="protein sequence ID" value="KZN03553"/>
    <property type="gene ID" value="DCAR_012309"/>
</dbReference>
<dbReference type="STRING" id="79200.A0A162ANA3"/>
<keyword evidence="1" id="KW-0812">Transmembrane</keyword>
<accession>A0A162ANA3</accession>
<protein>
    <recommendedName>
        <fullName evidence="2">MATH domain-containing protein</fullName>
    </recommendedName>
</protein>
<evidence type="ECO:0000256" key="1">
    <source>
        <dbReference type="SAM" id="Phobius"/>
    </source>
</evidence>
<keyword evidence="1" id="KW-0472">Membrane</keyword>
<feature type="domain" description="MATH" evidence="2">
    <location>
        <begin position="22"/>
        <end position="137"/>
    </location>
</feature>
<dbReference type="InterPro" id="IPR008974">
    <property type="entry name" value="TRAF-like"/>
</dbReference>
<evidence type="ECO:0000313" key="3">
    <source>
        <dbReference type="EMBL" id="KZN03553.1"/>
    </source>
</evidence>
<dbReference type="InterPro" id="IPR002083">
    <property type="entry name" value="MATH/TRAF_dom"/>
</dbReference>
<dbReference type="Gene3D" id="2.60.210.10">
    <property type="entry name" value="Apoptosis, Tumor Necrosis Factor Receptor Associated Protein 2, Chain A"/>
    <property type="match status" value="1"/>
</dbReference>
<gene>
    <name evidence="3" type="ORF">DCAR_012309</name>
    <name evidence="4" type="ORF">DCAR_0313948</name>
</gene>
<dbReference type="Pfam" id="PF22486">
    <property type="entry name" value="MATH_2"/>
    <property type="match status" value="1"/>
</dbReference>
<reference evidence="4" key="2">
    <citation type="submission" date="2022-03" db="EMBL/GenBank/DDBJ databases">
        <title>Draft title - Genomic analysis of global carrot germplasm unveils the trajectory of domestication and the origin of high carotenoid orange carrot.</title>
        <authorList>
            <person name="Iorizzo M."/>
            <person name="Ellison S."/>
            <person name="Senalik D."/>
            <person name="Macko-Podgorni A."/>
            <person name="Grzebelus D."/>
            <person name="Bostan H."/>
            <person name="Rolling W."/>
            <person name="Curaba J."/>
            <person name="Simon P."/>
        </authorList>
    </citation>
    <scope>NUCLEOTIDE SEQUENCE</scope>
    <source>
        <tissue evidence="4">Leaf</tissue>
    </source>
</reference>
<proteinExistence type="predicted"/>
<keyword evidence="1" id="KW-1133">Transmembrane helix</keyword>
<feature type="transmembrane region" description="Helical" evidence="1">
    <location>
        <begin position="112"/>
        <end position="134"/>
    </location>
</feature>
<evidence type="ECO:0000259" key="2">
    <source>
        <dbReference type="PROSITE" id="PS50144"/>
    </source>
</evidence>
<evidence type="ECO:0000313" key="4">
    <source>
        <dbReference type="EMBL" id="WOG94652.1"/>
    </source>
</evidence>
<name>A0A162ANA3_DAUCS</name>
<dbReference type="SUPFAM" id="SSF49599">
    <property type="entry name" value="TRAF domain-like"/>
    <property type="match status" value="1"/>
</dbReference>
<dbReference type="AlphaFoldDB" id="A0A162ANA3"/>